<keyword evidence="4" id="KW-1185">Reference proteome</keyword>
<dbReference type="Pfam" id="PF07470">
    <property type="entry name" value="Glyco_hydro_88"/>
    <property type="match status" value="1"/>
</dbReference>
<dbReference type="GO" id="GO:0016787">
    <property type="term" value="F:hydrolase activity"/>
    <property type="evidence" value="ECO:0007669"/>
    <property type="project" value="UniProtKB-KW"/>
</dbReference>
<keyword evidence="2" id="KW-0732">Signal</keyword>
<protein>
    <submittedName>
        <fullName evidence="3">Glycosyl hydrolase</fullName>
    </submittedName>
</protein>
<evidence type="ECO:0000313" key="3">
    <source>
        <dbReference type="EMBL" id="AHF15513.1"/>
    </source>
</evidence>
<evidence type="ECO:0000256" key="2">
    <source>
        <dbReference type="SAM" id="SignalP"/>
    </source>
</evidence>
<organism evidence="3 4">
    <name type="scientific">Niabella soli DSM 19437</name>
    <dbReference type="NCBI Taxonomy" id="929713"/>
    <lineage>
        <taxon>Bacteria</taxon>
        <taxon>Pseudomonadati</taxon>
        <taxon>Bacteroidota</taxon>
        <taxon>Chitinophagia</taxon>
        <taxon>Chitinophagales</taxon>
        <taxon>Chitinophagaceae</taxon>
        <taxon>Niabella</taxon>
    </lineage>
</organism>
<sequence>MKTVHLLLATAVSVLSGSATVYAQSSKIDEFKSWPQGTSPKEIGDRIAARFVASPHAGFNTARPPKVIIYPETCAWYGALIFAKQTGNKMLTKQLAERFEPLLGSQDTLIPVPDHVDYTVFGAVPLELYMQTKDPRYLKIGKTMADKQWGPPEGKRVTAESHRFYDKGLTWQTRLWIDDMFMITAVQAQAYRATGDQKYINRAAKEMVFYLDSLQQPNGLFYHAPDVPYFWGRGDGWMAVGMSELLRSLPKNNPNRERIMTGYKKMMATLLKYQAEDGMWRQLIDDPASWKETSATGMFTCAFITGVKEGWLDKKVYAPAARKAWLSLIRYINSDNDITDVCEGTNKKNDHQYYLDRKRNTGDLHGQAPLLWCATALLR</sequence>
<dbReference type="EMBL" id="CP007035">
    <property type="protein sequence ID" value="AHF15513.1"/>
    <property type="molecule type" value="Genomic_DNA"/>
</dbReference>
<dbReference type="STRING" id="929713.NIASO_10800"/>
<keyword evidence="1 3" id="KW-0378">Hydrolase</keyword>
<feature type="chain" id="PRO_5004789056" evidence="2">
    <location>
        <begin position="24"/>
        <end position="379"/>
    </location>
</feature>
<dbReference type="AlphaFoldDB" id="W0F0Z8"/>
<dbReference type="PANTHER" id="PTHR33886">
    <property type="entry name" value="UNSATURATED RHAMNOGALACTURONAN HYDROLASE (EUROFUNG)"/>
    <property type="match status" value="1"/>
</dbReference>
<dbReference type="InterPro" id="IPR010905">
    <property type="entry name" value="Glyco_hydro_88"/>
</dbReference>
<dbReference type="Proteomes" id="UP000003586">
    <property type="component" value="Chromosome"/>
</dbReference>
<dbReference type="OrthoDB" id="9807186at2"/>
<gene>
    <name evidence="3" type="ORF">NIASO_10800</name>
</gene>
<evidence type="ECO:0000313" key="4">
    <source>
        <dbReference type="Proteomes" id="UP000003586"/>
    </source>
</evidence>
<feature type="signal peptide" evidence="2">
    <location>
        <begin position="1"/>
        <end position="23"/>
    </location>
</feature>
<dbReference type="Gene3D" id="1.50.10.10">
    <property type="match status" value="1"/>
</dbReference>
<evidence type="ECO:0000256" key="1">
    <source>
        <dbReference type="ARBA" id="ARBA00022801"/>
    </source>
</evidence>
<dbReference type="InterPro" id="IPR052043">
    <property type="entry name" value="PolySaccharide_Degr_Enz"/>
</dbReference>
<dbReference type="PANTHER" id="PTHR33886:SF8">
    <property type="entry name" value="UNSATURATED RHAMNOGALACTURONAN HYDROLASE (EUROFUNG)"/>
    <property type="match status" value="1"/>
</dbReference>
<dbReference type="RefSeq" id="WP_008585479.1">
    <property type="nucleotide sequence ID" value="NZ_CP007035.1"/>
</dbReference>
<reference evidence="3 4" key="1">
    <citation type="submission" date="2013-12" db="EMBL/GenBank/DDBJ databases">
        <authorList>
            <consortium name="DOE Joint Genome Institute"/>
            <person name="Eisen J."/>
            <person name="Huntemann M."/>
            <person name="Han J."/>
            <person name="Chen A."/>
            <person name="Kyrpides N."/>
            <person name="Mavromatis K."/>
            <person name="Markowitz V."/>
            <person name="Palaniappan K."/>
            <person name="Ivanova N."/>
            <person name="Schaumberg A."/>
            <person name="Pati A."/>
            <person name="Liolios K."/>
            <person name="Nordberg H.P."/>
            <person name="Cantor M.N."/>
            <person name="Hua S.X."/>
            <person name="Woyke T."/>
        </authorList>
    </citation>
    <scope>NUCLEOTIDE SEQUENCE [LARGE SCALE GENOMIC DNA]</scope>
    <source>
        <strain evidence="4">DSM 19437</strain>
    </source>
</reference>
<dbReference type="eggNOG" id="COG4225">
    <property type="taxonomic scope" value="Bacteria"/>
</dbReference>
<dbReference type="InterPro" id="IPR012341">
    <property type="entry name" value="6hp_glycosidase-like_sf"/>
</dbReference>
<proteinExistence type="predicted"/>
<name>W0F0Z8_9BACT</name>
<dbReference type="GO" id="GO:0005975">
    <property type="term" value="P:carbohydrate metabolic process"/>
    <property type="evidence" value="ECO:0007669"/>
    <property type="project" value="InterPro"/>
</dbReference>
<dbReference type="InterPro" id="IPR008928">
    <property type="entry name" value="6-hairpin_glycosidase_sf"/>
</dbReference>
<dbReference type="HOGENOM" id="CLU_751545_0_0_10"/>
<accession>W0F0Z8</accession>
<dbReference type="SUPFAM" id="SSF48208">
    <property type="entry name" value="Six-hairpin glycosidases"/>
    <property type="match status" value="1"/>
</dbReference>
<dbReference type="KEGG" id="nso:NIASO_10800"/>